<evidence type="ECO:0000256" key="5">
    <source>
        <dbReference type="ARBA" id="ARBA00023242"/>
    </source>
</evidence>
<protein>
    <submittedName>
        <fullName evidence="8">TATA-box-binding 2</fullName>
    </submittedName>
</protein>
<evidence type="ECO:0000313" key="9">
    <source>
        <dbReference type="Proteomes" id="UP000239899"/>
    </source>
</evidence>
<dbReference type="InterPro" id="IPR046345">
    <property type="entry name" value="TraB_PrgY-like"/>
</dbReference>
<evidence type="ECO:0000256" key="7">
    <source>
        <dbReference type="SAM" id="Phobius"/>
    </source>
</evidence>
<dbReference type="GO" id="GO:0005634">
    <property type="term" value="C:nucleus"/>
    <property type="evidence" value="ECO:0007669"/>
    <property type="project" value="UniProtKB-SubCell"/>
</dbReference>
<dbReference type="HAMAP" id="MF_00408">
    <property type="entry name" value="TATA_bind_prot_arch"/>
    <property type="match status" value="1"/>
</dbReference>
<evidence type="ECO:0000256" key="4">
    <source>
        <dbReference type="ARBA" id="ARBA00023163"/>
    </source>
</evidence>
<dbReference type="PRINTS" id="PR00686">
    <property type="entry name" value="TIFACTORIID"/>
</dbReference>
<evidence type="ECO:0000313" key="8">
    <source>
        <dbReference type="EMBL" id="PRW58975.1"/>
    </source>
</evidence>
<evidence type="ECO:0000256" key="6">
    <source>
        <dbReference type="SAM" id="MobiDB-lite"/>
    </source>
</evidence>
<comment type="similarity">
    <text evidence="2">Belongs to the TBP family.</text>
</comment>
<gene>
    <name evidence="8" type="ORF">C2E21_2486</name>
</gene>
<dbReference type="Proteomes" id="UP000239899">
    <property type="component" value="Unassembled WGS sequence"/>
</dbReference>
<feature type="transmembrane region" description="Helical" evidence="7">
    <location>
        <begin position="625"/>
        <end position="648"/>
    </location>
</feature>
<comment type="subcellular location">
    <subcellularLocation>
        <location evidence="1">Nucleus</location>
    </subcellularLocation>
</comment>
<dbReference type="GO" id="GO:0003677">
    <property type="term" value="F:DNA binding"/>
    <property type="evidence" value="ECO:0007669"/>
    <property type="project" value="UniProtKB-KW"/>
</dbReference>
<proteinExistence type="inferred from homology"/>
<dbReference type="FunFam" id="3.30.310.10:FF:000002">
    <property type="entry name" value="TATA-box-binding protein 2"/>
    <property type="match status" value="1"/>
</dbReference>
<dbReference type="InterPro" id="IPR000814">
    <property type="entry name" value="TBP"/>
</dbReference>
<feature type="region of interest" description="Disordered" evidence="6">
    <location>
        <begin position="378"/>
        <end position="412"/>
    </location>
</feature>
<dbReference type="Gene3D" id="3.30.310.10">
    <property type="entry name" value="TATA-Binding Protein"/>
    <property type="match status" value="2"/>
</dbReference>
<keyword evidence="9" id="KW-1185">Reference proteome</keyword>
<dbReference type="InterPro" id="IPR030491">
    <property type="entry name" value="TBP_CS"/>
</dbReference>
<dbReference type="PROSITE" id="PS00351">
    <property type="entry name" value="TFIID"/>
    <property type="match status" value="1"/>
</dbReference>
<keyword evidence="7" id="KW-0812">Transmembrane</keyword>
<evidence type="ECO:0000256" key="3">
    <source>
        <dbReference type="ARBA" id="ARBA00023125"/>
    </source>
</evidence>
<comment type="caution">
    <text evidence="8">The sequence shown here is derived from an EMBL/GenBank/DDBJ whole genome shotgun (WGS) entry which is preliminary data.</text>
</comment>
<dbReference type="FunFam" id="3.30.310.10:FF:000001">
    <property type="entry name" value="TATA-box-binding protein 2"/>
    <property type="match status" value="1"/>
</dbReference>
<dbReference type="PANTHER" id="PTHR10126">
    <property type="entry name" value="TATA-BOX BINDING PROTEIN"/>
    <property type="match status" value="1"/>
</dbReference>
<dbReference type="EMBL" id="LHPG02000004">
    <property type="protein sequence ID" value="PRW58975.1"/>
    <property type="molecule type" value="Genomic_DNA"/>
</dbReference>
<dbReference type="InterPro" id="IPR033710">
    <property type="entry name" value="TBP_eukaryotic"/>
</dbReference>
<accession>A0A2P6TY29</accession>
<dbReference type="STRING" id="3076.A0A2P6TY29"/>
<name>A0A2P6TY29_CHLSO</name>
<dbReference type="CDD" id="cd04516">
    <property type="entry name" value="TBP_eukaryotes"/>
    <property type="match status" value="1"/>
</dbReference>
<evidence type="ECO:0000256" key="1">
    <source>
        <dbReference type="ARBA" id="ARBA00004123"/>
    </source>
</evidence>
<keyword evidence="5" id="KW-0539">Nucleus</keyword>
<dbReference type="InterPro" id="IPR012295">
    <property type="entry name" value="TBP_dom_sf"/>
</dbReference>
<feature type="compositionally biased region" description="Gly residues" evidence="6">
    <location>
        <begin position="679"/>
        <end position="689"/>
    </location>
</feature>
<dbReference type="Pfam" id="PF00352">
    <property type="entry name" value="TBP"/>
    <property type="match status" value="2"/>
</dbReference>
<feature type="region of interest" description="Disordered" evidence="6">
    <location>
        <begin position="667"/>
        <end position="689"/>
    </location>
</feature>
<dbReference type="CDD" id="cd14726">
    <property type="entry name" value="TraB_PrgY-like"/>
    <property type="match status" value="1"/>
</dbReference>
<reference evidence="8 9" key="1">
    <citation type="journal article" date="2018" name="Plant J.">
        <title>Genome sequences of Chlorella sorokiniana UTEX 1602 and Micractinium conductrix SAG 241.80: implications to maltose excretion by a green alga.</title>
        <authorList>
            <person name="Arriola M.B."/>
            <person name="Velmurugan N."/>
            <person name="Zhang Y."/>
            <person name="Plunkett M.H."/>
            <person name="Hondzo H."/>
            <person name="Barney B.M."/>
        </authorList>
    </citation>
    <scope>NUCLEOTIDE SEQUENCE [LARGE SCALE GENOMIC DNA]</scope>
    <source>
        <strain evidence="9">UTEX 1602</strain>
    </source>
</reference>
<keyword evidence="3" id="KW-0238">DNA-binding</keyword>
<dbReference type="GO" id="GO:0006352">
    <property type="term" value="P:DNA-templated transcription initiation"/>
    <property type="evidence" value="ECO:0007669"/>
    <property type="project" value="InterPro"/>
</dbReference>
<keyword evidence="7" id="KW-1133">Transmembrane helix</keyword>
<dbReference type="AlphaFoldDB" id="A0A2P6TY29"/>
<dbReference type="SUPFAM" id="SSF55945">
    <property type="entry name" value="TATA-box binding protein-like"/>
    <property type="match status" value="2"/>
</dbReference>
<sequence length="689" mass="75082">MAADGAGPSNAVVPAAEPEVDLTVHPSGIVPQLQNVVATVNLECKLDLKNIALHARNAEYNPKRFAAVIMRIREPKSTALIFHSGKMVCTGTKSEQEARTASRKYAKILQKLGYAVSFKEFKIQNMVGSCDVKFPIRLEGLASTHAMFCSYEPELFPGLIYRMADPKIVLLIFVSGKVVLTGAKKREDIYRAFENIYPVLQTFRKGGMIAAPEAPAALPAPQQQQALPVYVVGTAHVSAKAVQDVVSLIQRVSPAVVVLELDPERERKLLEQAEEGDTYGVRKIRDKSSWQILKMSFTGEALSFFMSSIYTITGAVMGSTPGGEFLAAIQAARAQGAEVVLGDRDQNATLARLQYYTRYLTQRDSRCQSDERKLRRMMDATSGQGRPIDSPTDTALDRTLASTSRDEPTPKERQVAAEVAAEAANPEDPWGLGPDDNTEAGMRRRLLEMMREGGCPRPNEVLAAAKRLFQDGMDSGASIRPADILTVRQCGNSLVETFRQRALKGDDTWMQRLEREQVAGAKGAAGMERSNTAMQKVIVDERDLILARRLWEAGQEAGTQPVVGVVGAGHIRGIARNWERAGYPETEELVNKYLQVPKQDEASPYLTGAVTAAVLGTIAYRRPKALAIFAGMVALATAPYLGFMVVTVNRFGRFASKLVSTVETMDASGSTSFESGGWAAEGGGGDEWQ</sequence>
<keyword evidence="4" id="KW-0804">Transcription</keyword>
<dbReference type="OrthoDB" id="510339at2759"/>
<organism evidence="8 9">
    <name type="scientific">Chlorella sorokiniana</name>
    <name type="common">Freshwater green alga</name>
    <dbReference type="NCBI Taxonomy" id="3076"/>
    <lineage>
        <taxon>Eukaryota</taxon>
        <taxon>Viridiplantae</taxon>
        <taxon>Chlorophyta</taxon>
        <taxon>core chlorophytes</taxon>
        <taxon>Trebouxiophyceae</taxon>
        <taxon>Chlorellales</taxon>
        <taxon>Chlorellaceae</taxon>
        <taxon>Chlorella clade</taxon>
        <taxon>Chlorella</taxon>
    </lineage>
</organism>
<evidence type="ECO:0000256" key="2">
    <source>
        <dbReference type="ARBA" id="ARBA00005560"/>
    </source>
</evidence>
<keyword evidence="7" id="KW-0472">Membrane</keyword>